<name>A0AAC8VEI8_9GAMM</name>
<dbReference type="GO" id="GO:0032153">
    <property type="term" value="C:cell division site"/>
    <property type="evidence" value="ECO:0007669"/>
    <property type="project" value="TreeGrafter"/>
</dbReference>
<dbReference type="PANTHER" id="PTHR12169">
    <property type="entry name" value="ATPASE N2B"/>
    <property type="match status" value="1"/>
</dbReference>
<dbReference type="GO" id="GO:0005737">
    <property type="term" value="C:cytoplasm"/>
    <property type="evidence" value="ECO:0007669"/>
    <property type="project" value="TreeGrafter"/>
</dbReference>
<dbReference type="EMBL" id="CP012505">
    <property type="protein sequence ID" value="ALB02144.1"/>
    <property type="molecule type" value="Genomic_DNA"/>
</dbReference>
<dbReference type="Gene3D" id="3.40.50.300">
    <property type="entry name" value="P-loop containing nucleotide triphosphate hydrolases"/>
    <property type="match status" value="1"/>
</dbReference>
<evidence type="ECO:0000313" key="4">
    <source>
        <dbReference type="Proteomes" id="UP000242800"/>
    </source>
</evidence>
<dbReference type="Proteomes" id="UP000242800">
    <property type="component" value="Chromosome"/>
</dbReference>
<dbReference type="KEGG" id="fper:ACH24_06000"/>
<evidence type="ECO:0000256" key="2">
    <source>
        <dbReference type="ARBA" id="ARBA00022840"/>
    </source>
</evidence>
<protein>
    <submittedName>
        <fullName evidence="3">Uncharacterized protein</fullName>
    </submittedName>
</protein>
<dbReference type="PANTHER" id="PTHR12169:SF6">
    <property type="entry name" value="AFG1-LIKE ATPASE"/>
    <property type="match status" value="1"/>
</dbReference>
<reference evidence="3 4" key="1">
    <citation type="journal article" date="2016" name="Int. J. Syst. Evol. Microbiol.">
        <title>Reclassification of Wolbachia persica as Francisella persica comb. nov. and emended description of the family Francisellaceae.</title>
        <authorList>
            <person name="Larson M.A."/>
            <person name="Nalbantoglu U."/>
            <person name="Sayood K."/>
            <person name="Zentz E.B."/>
            <person name="Cer R.Z."/>
            <person name="Iwen P.C."/>
            <person name="Francesconi S.C."/>
            <person name="Bishop-Lilly K.A."/>
            <person name="Mokashi V.P."/>
            <person name="Sjostedt A."/>
            <person name="Hinrichs S.H."/>
        </authorList>
    </citation>
    <scope>NUCLEOTIDE SEQUENCE [LARGE SCALE GENOMIC DNA]</scope>
    <source>
        <strain evidence="3 4">FSC845</strain>
    </source>
</reference>
<sequence>MILLSFPSAIVTYDMAKQTQVICFDEFFVEDIADAMILGSIFTELFKFGVVLVATSNIETENLINSLIKTNNFK</sequence>
<dbReference type="GO" id="GO:0005524">
    <property type="term" value="F:ATP binding"/>
    <property type="evidence" value="ECO:0007669"/>
    <property type="project" value="UniProtKB-KW"/>
</dbReference>
<organism evidence="3 4">
    <name type="scientific">Francisella persica ATCC VR-331</name>
    <dbReference type="NCBI Taxonomy" id="1086726"/>
    <lineage>
        <taxon>Bacteria</taxon>
        <taxon>Pseudomonadati</taxon>
        <taxon>Pseudomonadota</taxon>
        <taxon>Gammaproteobacteria</taxon>
        <taxon>Thiotrichales</taxon>
        <taxon>Francisellaceae</taxon>
        <taxon>Francisella</taxon>
    </lineage>
</organism>
<keyword evidence="4" id="KW-1185">Reference proteome</keyword>
<keyword evidence="2" id="KW-0067">ATP-binding</keyword>
<accession>A0AAC8VEI8</accession>
<gene>
    <name evidence="3" type="ORF">ACH24_06000</name>
</gene>
<dbReference type="AlphaFoldDB" id="A0AAC8VEI8"/>
<evidence type="ECO:0000313" key="3">
    <source>
        <dbReference type="EMBL" id="ALB02144.1"/>
    </source>
</evidence>
<dbReference type="InterPro" id="IPR005654">
    <property type="entry name" value="ATPase_AFG1-like"/>
</dbReference>
<evidence type="ECO:0000256" key="1">
    <source>
        <dbReference type="ARBA" id="ARBA00022741"/>
    </source>
</evidence>
<dbReference type="GO" id="GO:0051301">
    <property type="term" value="P:cell division"/>
    <property type="evidence" value="ECO:0007669"/>
    <property type="project" value="TreeGrafter"/>
</dbReference>
<proteinExistence type="predicted"/>
<dbReference type="GO" id="GO:0016887">
    <property type="term" value="F:ATP hydrolysis activity"/>
    <property type="evidence" value="ECO:0007669"/>
    <property type="project" value="InterPro"/>
</dbReference>
<dbReference type="InterPro" id="IPR027417">
    <property type="entry name" value="P-loop_NTPase"/>
</dbReference>
<keyword evidence="1" id="KW-0547">Nucleotide-binding</keyword>
<dbReference type="Pfam" id="PF03969">
    <property type="entry name" value="AFG1_ATPase"/>
    <property type="match status" value="1"/>
</dbReference>